<reference evidence="2" key="2">
    <citation type="journal article" date="2023" name="IMA Fungus">
        <title>Comparative genomic study of the Penicillium genus elucidates a diverse pangenome and 15 lateral gene transfer events.</title>
        <authorList>
            <person name="Petersen C."/>
            <person name="Sorensen T."/>
            <person name="Nielsen M.R."/>
            <person name="Sondergaard T.E."/>
            <person name="Sorensen J.L."/>
            <person name="Fitzpatrick D.A."/>
            <person name="Frisvad J.C."/>
            <person name="Nielsen K.L."/>
        </authorList>
    </citation>
    <scope>NUCLEOTIDE SEQUENCE</scope>
    <source>
        <strain evidence="2">IBT 23319</strain>
    </source>
</reference>
<keyword evidence="1" id="KW-0472">Membrane</keyword>
<dbReference type="RefSeq" id="XP_056497864.1">
    <property type="nucleotide sequence ID" value="XM_056648099.1"/>
</dbReference>
<gene>
    <name evidence="2" type="ORF">N7469_009181</name>
</gene>
<dbReference type="Proteomes" id="UP001147733">
    <property type="component" value="Unassembled WGS sequence"/>
</dbReference>
<dbReference type="EMBL" id="JAPQKT010000008">
    <property type="protein sequence ID" value="KAJ5222941.1"/>
    <property type="molecule type" value="Genomic_DNA"/>
</dbReference>
<dbReference type="OrthoDB" id="4331159at2759"/>
<name>A0A9W9NN75_PENCI</name>
<keyword evidence="1" id="KW-0812">Transmembrane</keyword>
<feature type="transmembrane region" description="Helical" evidence="1">
    <location>
        <begin position="66"/>
        <end position="87"/>
    </location>
</feature>
<keyword evidence="3" id="KW-1185">Reference proteome</keyword>
<reference evidence="2" key="1">
    <citation type="submission" date="2022-11" db="EMBL/GenBank/DDBJ databases">
        <authorList>
            <person name="Petersen C."/>
        </authorList>
    </citation>
    <scope>NUCLEOTIDE SEQUENCE</scope>
    <source>
        <strain evidence="2">IBT 23319</strain>
    </source>
</reference>
<evidence type="ECO:0000256" key="1">
    <source>
        <dbReference type="SAM" id="Phobius"/>
    </source>
</evidence>
<evidence type="ECO:0000313" key="3">
    <source>
        <dbReference type="Proteomes" id="UP001147733"/>
    </source>
</evidence>
<dbReference type="AlphaFoldDB" id="A0A9W9NN75"/>
<comment type="caution">
    <text evidence="2">The sequence shown here is derived from an EMBL/GenBank/DDBJ whole genome shotgun (WGS) entry which is preliminary data.</text>
</comment>
<proteinExistence type="predicted"/>
<organism evidence="2 3">
    <name type="scientific">Penicillium citrinum</name>
    <dbReference type="NCBI Taxonomy" id="5077"/>
    <lineage>
        <taxon>Eukaryota</taxon>
        <taxon>Fungi</taxon>
        <taxon>Dikarya</taxon>
        <taxon>Ascomycota</taxon>
        <taxon>Pezizomycotina</taxon>
        <taxon>Eurotiomycetes</taxon>
        <taxon>Eurotiomycetidae</taxon>
        <taxon>Eurotiales</taxon>
        <taxon>Aspergillaceae</taxon>
        <taxon>Penicillium</taxon>
    </lineage>
</organism>
<evidence type="ECO:0000313" key="2">
    <source>
        <dbReference type="EMBL" id="KAJ5222941.1"/>
    </source>
</evidence>
<dbReference type="GeneID" id="81387266"/>
<sequence length="114" mass="12175">MVSSCPDPFVDESLFANTGGVGGVKILAASHAAFHVQLVIGDGRMSIHLLANKLIITGLVDDIRLALWPSIPVFIALVWLLATYAIFPAAVTERHYLNVAPVIGLMCISRNAAH</sequence>
<accession>A0A9W9NN75</accession>
<protein>
    <submittedName>
        <fullName evidence="2">Uncharacterized protein</fullName>
    </submittedName>
</protein>
<keyword evidence="1" id="KW-1133">Transmembrane helix</keyword>